<dbReference type="Gramene" id="evm.model.04.303">
    <property type="protein sequence ID" value="cds.evm.model.04.303"/>
    <property type="gene ID" value="evm.TU.04.303"/>
</dbReference>
<dbReference type="PANTHER" id="PTHR15197:SF0">
    <property type="entry name" value="COILIN"/>
    <property type="match status" value="1"/>
</dbReference>
<evidence type="ECO:0000259" key="2">
    <source>
        <dbReference type="Pfam" id="PF15862"/>
    </source>
</evidence>
<evidence type="ECO:0000256" key="1">
    <source>
        <dbReference type="SAM" id="MobiDB-lite"/>
    </source>
</evidence>
<dbReference type="GO" id="GO:0030619">
    <property type="term" value="F:U1 snRNA binding"/>
    <property type="evidence" value="ECO:0007669"/>
    <property type="project" value="EnsemblPlants"/>
</dbReference>
<dbReference type="InterPro" id="IPR024822">
    <property type="entry name" value="Coilin"/>
</dbReference>
<feature type="compositionally biased region" description="Basic and acidic residues" evidence="1">
    <location>
        <begin position="209"/>
        <end position="222"/>
    </location>
</feature>
<dbReference type="PANTHER" id="PTHR15197">
    <property type="entry name" value="COILIN P80"/>
    <property type="match status" value="1"/>
</dbReference>
<feature type="region of interest" description="Disordered" evidence="1">
    <location>
        <begin position="591"/>
        <end position="617"/>
    </location>
</feature>
<feature type="domain" description="Coilin tudor" evidence="3">
    <location>
        <begin position="448"/>
        <end position="547"/>
    </location>
</feature>
<dbReference type="GO" id="GO:0015030">
    <property type="term" value="C:Cajal body"/>
    <property type="evidence" value="ECO:0007669"/>
    <property type="project" value="TreeGrafter"/>
</dbReference>
<feature type="region of interest" description="Disordered" evidence="1">
    <location>
        <begin position="129"/>
        <end position="358"/>
    </location>
</feature>
<feature type="compositionally biased region" description="Basic and acidic residues" evidence="1">
    <location>
        <begin position="292"/>
        <end position="303"/>
    </location>
</feature>
<feature type="domain" description="Coilin N-terminal" evidence="2">
    <location>
        <begin position="4"/>
        <end position="186"/>
    </location>
</feature>
<feature type="compositionally biased region" description="Basic residues" evidence="1">
    <location>
        <begin position="281"/>
        <end position="291"/>
    </location>
</feature>
<name>A0A803PH03_CANSA</name>
<gene>
    <name evidence="4" type="primary">LOC115712992</name>
</gene>
<dbReference type="EMBL" id="UZAU01000358">
    <property type="status" value="NOT_ANNOTATED_CDS"/>
    <property type="molecule type" value="Genomic_DNA"/>
</dbReference>
<feature type="compositionally biased region" description="Polar residues" evidence="1">
    <location>
        <begin position="312"/>
        <end position="337"/>
    </location>
</feature>
<feature type="compositionally biased region" description="Polar residues" evidence="1">
    <location>
        <begin position="248"/>
        <end position="273"/>
    </location>
</feature>
<dbReference type="InterPro" id="IPR031722">
    <property type="entry name" value="Coilin_N"/>
</dbReference>
<sequence>MEGVRLRLVFDDRQLLSKSQKNEGLKRSWILLQPNHHTISDLSDYILHVFDLDEACPNGLVLSIEGFALPPFESTCILKEEDVISIKKKRVLSTDIQRVRDGEKSLVVEEVVVKQPLRTGGMKLLANEEFERESGGYRSEAEEDEPDTLEDKLPVDDTPKKKAVSKKRKASKKLKRSNDRRKRHKLVNVEDVPSDVQPEENESSQQDSLPEKSPVKKDKSSDMDSESDDSSTQKIDEKADSIMEFTPSKPSSCQAQPLENGKQSVASSHTLNGVQKLPSRSTRRKRAKRQRLREQAKARENELHQAQVLKADNQQTSSLHSHQAQVHQTNNQQSSSKDNGRNSKEHQREKCNDEEDNVVPIVVRPGHIRFEPFGKEDGDQAIPQFKISEINFQWNGITSKRKGQQWGKEKTAFHKRNDQKKENPECSDMLVNEEEEKEDQEKTTVDVPVDFDKLKPCSTLPQVGDTVAYRLVELSASWTPELSSFRVGKVSNYESKSDKITLIQVPEYPIVFEKRDEESEQPNVSLYAEDGSLEIDYWSLADVRIIKCDDANLNADKAKSVSNGVCQASSSKVIFKEKAKSAIPISDKAKSPVQGIGEEKAKSSIPISEKAKSPVQENGKVDVWDEICESLNAKKAQLSQENNWNKKKDSAGSTSKSSSWSSRSLRGSAVGPTMARLRAQKEL</sequence>
<evidence type="ECO:0000313" key="5">
    <source>
        <dbReference type="Proteomes" id="UP000596661"/>
    </source>
</evidence>
<accession>A0A803PH03</accession>
<feature type="compositionally biased region" description="Basic and acidic residues" evidence="1">
    <location>
        <begin position="149"/>
        <end position="160"/>
    </location>
</feature>
<feature type="compositionally biased region" description="Basic and acidic residues" evidence="1">
    <location>
        <begin position="338"/>
        <end position="351"/>
    </location>
</feature>
<dbReference type="AlphaFoldDB" id="A0A803PH03"/>
<protein>
    <recommendedName>
        <fullName evidence="6">Coilin</fullName>
    </recommendedName>
</protein>
<dbReference type="Pfam" id="PF15862">
    <property type="entry name" value="Coilin_N"/>
    <property type="match status" value="1"/>
</dbReference>
<dbReference type="OMA" id="CEYKKQT"/>
<dbReference type="InterPro" id="IPR056398">
    <property type="entry name" value="Tudor_Coilin"/>
</dbReference>
<evidence type="ECO:0000313" key="4">
    <source>
        <dbReference type="EnsemblPlants" id="cds.evm.model.04.303"/>
    </source>
</evidence>
<dbReference type="Pfam" id="PF23086">
    <property type="entry name" value="Tudor_Coilin"/>
    <property type="match status" value="1"/>
</dbReference>
<organism evidence="4 5">
    <name type="scientific">Cannabis sativa</name>
    <name type="common">Hemp</name>
    <name type="synonym">Marijuana</name>
    <dbReference type="NCBI Taxonomy" id="3483"/>
    <lineage>
        <taxon>Eukaryota</taxon>
        <taxon>Viridiplantae</taxon>
        <taxon>Streptophyta</taxon>
        <taxon>Embryophyta</taxon>
        <taxon>Tracheophyta</taxon>
        <taxon>Spermatophyta</taxon>
        <taxon>Magnoliopsida</taxon>
        <taxon>eudicotyledons</taxon>
        <taxon>Gunneridae</taxon>
        <taxon>Pentapetalae</taxon>
        <taxon>rosids</taxon>
        <taxon>fabids</taxon>
        <taxon>Rosales</taxon>
        <taxon>Cannabaceae</taxon>
        <taxon>Cannabis</taxon>
    </lineage>
</organism>
<dbReference type="RefSeq" id="XP_030497311.1">
    <property type="nucleotide sequence ID" value="XM_030641451.2"/>
</dbReference>
<feature type="compositionally biased region" description="Low complexity" evidence="1">
    <location>
        <begin position="651"/>
        <end position="664"/>
    </location>
</feature>
<feature type="compositionally biased region" description="Basic residues" evidence="1">
    <location>
        <begin position="161"/>
        <end position="186"/>
    </location>
</feature>
<dbReference type="GO" id="GO:0030620">
    <property type="term" value="F:U2 snRNA binding"/>
    <property type="evidence" value="ECO:0007669"/>
    <property type="project" value="EnsemblPlants"/>
</dbReference>
<dbReference type="EnsemblPlants" id="evm.model.04.303">
    <property type="protein sequence ID" value="cds.evm.model.04.303"/>
    <property type="gene ID" value="evm.TU.04.303"/>
</dbReference>
<proteinExistence type="predicted"/>
<keyword evidence="5" id="KW-1185">Reference proteome</keyword>
<dbReference type="GO" id="GO:0000387">
    <property type="term" value="P:spliceosomal snRNP assembly"/>
    <property type="evidence" value="ECO:0007669"/>
    <property type="project" value="TreeGrafter"/>
</dbReference>
<feature type="region of interest" description="Disordered" evidence="1">
    <location>
        <begin position="637"/>
        <end position="683"/>
    </location>
</feature>
<dbReference type="GeneID" id="115712992"/>
<reference evidence="4" key="1">
    <citation type="submission" date="2018-11" db="EMBL/GenBank/DDBJ databases">
        <authorList>
            <person name="Grassa J C."/>
        </authorList>
    </citation>
    <scope>NUCLEOTIDE SEQUENCE [LARGE SCALE GENOMIC DNA]</scope>
</reference>
<evidence type="ECO:0008006" key="6">
    <source>
        <dbReference type="Google" id="ProtNLM"/>
    </source>
</evidence>
<evidence type="ECO:0000259" key="3">
    <source>
        <dbReference type="Pfam" id="PF23086"/>
    </source>
</evidence>
<dbReference type="KEGG" id="csav:115712992"/>
<dbReference type="Proteomes" id="UP000596661">
    <property type="component" value="Chromosome 4"/>
</dbReference>
<reference evidence="4" key="2">
    <citation type="submission" date="2021-03" db="UniProtKB">
        <authorList>
            <consortium name="EnsemblPlants"/>
        </authorList>
    </citation>
    <scope>IDENTIFICATION</scope>
</reference>